<dbReference type="EMBL" id="DSKY01000009">
    <property type="protein sequence ID" value="HDY58462.1"/>
    <property type="molecule type" value="Genomic_DNA"/>
</dbReference>
<feature type="domain" description="AAA+ ATPase" evidence="1">
    <location>
        <begin position="229"/>
        <end position="389"/>
    </location>
</feature>
<gene>
    <name evidence="2" type="ORF">ENP86_02775</name>
</gene>
<keyword evidence="2" id="KW-0808">Transferase</keyword>
<dbReference type="PANTHER" id="PTHR10285">
    <property type="entry name" value="URIDINE KINASE"/>
    <property type="match status" value="1"/>
</dbReference>
<organism evidence="2">
    <name type="scientific">candidate division WOR-3 bacterium</name>
    <dbReference type="NCBI Taxonomy" id="2052148"/>
    <lineage>
        <taxon>Bacteria</taxon>
        <taxon>Bacteria division WOR-3</taxon>
    </lineage>
</organism>
<comment type="caution">
    <text evidence="2">The sequence shown here is derived from an EMBL/GenBank/DDBJ whole genome shotgun (WGS) entry which is preliminary data.</text>
</comment>
<proteinExistence type="predicted"/>
<dbReference type="Gene3D" id="3.30.980.10">
    <property type="entry name" value="Threonyl-trna Synthetase, Chain A, domain 2"/>
    <property type="match status" value="1"/>
</dbReference>
<dbReference type="InterPro" id="IPR006083">
    <property type="entry name" value="PRK/URK"/>
</dbReference>
<sequence>MDNQKKCIDEINCLNLWRRYQSTLSFILYVALKKLYPDATLRIEHSISQGFYCLLNRRLIDKDLIAIDLKMREIIRADLPIQRTILPRHKAIGLFERSREKDKIKLLKNTQIEKIAVYKLDGFIDTYPNPPFERTGMVDKFYLTNFPPGFIIVFPNWHNLDSLPPYIAQPKLARIFNEYLNWVQILGITDVADLNIAIKKGQGSDIVRVAEALHEKKIVYIADRITTEKRRVILIAGPSSAGKTTFTKRLAVQLMVNGYRPILISTDDYFLPHSKTPRDKFGRLDFESIKAVDITLLNKDLLSIIKGERVLLPKFNFIKGRREKGRVVELPKNGIVMVEGIHCLNEELTPLVSKNIKFKIYISALTQLNIDDHNRISTTDTRMMRRIVRDTHYRGYTVQGVLTQWGRVRTGEEQNIYPFQEEADEMFNSALIYESAVLKKYCVPLLRKVEKNDPFYQEAKRLLDYFAFFYDLNDRDVPSNSILREFIGGSSFVY</sequence>
<dbReference type="GO" id="GO:0016301">
    <property type="term" value="F:kinase activity"/>
    <property type="evidence" value="ECO:0007669"/>
    <property type="project" value="UniProtKB-KW"/>
</dbReference>
<dbReference type="Gene3D" id="3.40.50.300">
    <property type="entry name" value="P-loop containing nucleotide triphosphate hydrolases"/>
    <property type="match status" value="1"/>
</dbReference>
<name>A0A7V0Z4J1_UNCW3</name>
<dbReference type="SUPFAM" id="SSF55186">
    <property type="entry name" value="ThrRS/AlaRS common domain"/>
    <property type="match status" value="1"/>
</dbReference>
<reference evidence="2" key="1">
    <citation type="journal article" date="2020" name="mSystems">
        <title>Genome- and Community-Level Interaction Insights into Carbon Utilization and Element Cycling Functions of Hydrothermarchaeota in Hydrothermal Sediment.</title>
        <authorList>
            <person name="Zhou Z."/>
            <person name="Liu Y."/>
            <person name="Xu W."/>
            <person name="Pan J."/>
            <person name="Luo Z.H."/>
            <person name="Li M."/>
        </authorList>
    </citation>
    <scope>NUCLEOTIDE SEQUENCE [LARGE SCALE GENOMIC DNA]</scope>
    <source>
        <strain evidence="2">SpSt-258</strain>
    </source>
</reference>
<evidence type="ECO:0000313" key="2">
    <source>
        <dbReference type="EMBL" id="HDY58462.1"/>
    </source>
</evidence>
<evidence type="ECO:0000259" key="1">
    <source>
        <dbReference type="SMART" id="SM00382"/>
    </source>
</evidence>
<protein>
    <submittedName>
        <fullName evidence="2">Nucleoside kinase</fullName>
    </submittedName>
</protein>
<dbReference type="AlphaFoldDB" id="A0A7V0Z4J1"/>
<dbReference type="InterPro" id="IPR003593">
    <property type="entry name" value="AAA+_ATPase"/>
</dbReference>
<dbReference type="InterPro" id="IPR027417">
    <property type="entry name" value="P-loop_NTPase"/>
</dbReference>
<dbReference type="GO" id="GO:0005524">
    <property type="term" value="F:ATP binding"/>
    <property type="evidence" value="ECO:0007669"/>
    <property type="project" value="InterPro"/>
</dbReference>
<dbReference type="CDD" id="cd02028">
    <property type="entry name" value="UMPK_like"/>
    <property type="match status" value="1"/>
</dbReference>
<dbReference type="Pfam" id="PF00485">
    <property type="entry name" value="PRK"/>
    <property type="match status" value="1"/>
</dbReference>
<dbReference type="InterPro" id="IPR018163">
    <property type="entry name" value="Thr/Ala-tRNA-synth_IIc_edit"/>
</dbReference>
<dbReference type="SUPFAM" id="SSF52540">
    <property type="entry name" value="P-loop containing nucleoside triphosphate hydrolases"/>
    <property type="match status" value="1"/>
</dbReference>
<keyword evidence="2" id="KW-0418">Kinase</keyword>
<dbReference type="SMART" id="SM00382">
    <property type="entry name" value="AAA"/>
    <property type="match status" value="1"/>
</dbReference>
<accession>A0A7V0Z4J1</accession>